<dbReference type="Proteomes" id="UP000240461">
    <property type="component" value="Segment"/>
</dbReference>
<sequence>MDYRHKYIKYKKKYLSLRNKLDRENTPIVISKIEDNFSIDDKITQSNNNFTNNVFYNFDTSANIFSPMSLTFSLALLQLAAGSETDKSLTKFLGYKYSLDDINYLFYIMNSSIMKLSNLLVVNNKYSVNPEYRSMLNGIAVIVQDNFITNKKLISQKVNEFVESETNAMIKNVINDSDIDNRSVFIMVNTIYFKANWKHKFPVDNTTKMRFHRTQEDVVDMMYQVNRFNYYENKALQLIELPYNDEDYVMGIILPKVYNTDNVDYTINNIPMFSPAEINEFINNCQYSKVELYIPKFTQRKRYEFVPILKKMGLTHLFNKNDTDLNIMAKEAYISRIIHEAVVVIDEIGTEAAATTIVIGQAMATRPVKEKLKVFKADHSFIYYIRHQPTGLFLFFGDYQG</sequence>
<dbReference type="InterPro" id="IPR000215">
    <property type="entry name" value="Serpin_fam"/>
</dbReference>
<comment type="similarity">
    <text evidence="1">Belongs to the serpin family. Poxviruses subfamily.</text>
</comment>
<dbReference type="PANTHER" id="PTHR11461:SF211">
    <property type="entry name" value="GH10112P-RELATED"/>
    <property type="match status" value="1"/>
</dbReference>
<dbReference type="InterPro" id="IPR023796">
    <property type="entry name" value="Serpin_dom"/>
</dbReference>
<dbReference type="InterPro" id="IPR042185">
    <property type="entry name" value="Serpin_sf_2"/>
</dbReference>
<name>A0A0G2Y3Q5_9VIRU</name>
<dbReference type="GO" id="GO:0005615">
    <property type="term" value="C:extracellular space"/>
    <property type="evidence" value="ECO:0007669"/>
    <property type="project" value="InterPro"/>
</dbReference>
<feature type="domain" description="Serpin" evidence="2">
    <location>
        <begin position="52"/>
        <end position="397"/>
    </location>
</feature>
<dbReference type="GO" id="GO:0004867">
    <property type="term" value="F:serine-type endopeptidase inhibitor activity"/>
    <property type="evidence" value="ECO:0007669"/>
    <property type="project" value="UniProtKB-KW"/>
</dbReference>
<dbReference type="PROSITE" id="PS00284">
    <property type="entry name" value="SERPIN"/>
    <property type="match status" value="1"/>
</dbReference>
<keyword evidence="3" id="KW-0722">Serine protease inhibitor</keyword>
<dbReference type="PANTHER" id="PTHR11461">
    <property type="entry name" value="SERINE PROTEASE INHIBITOR, SERPIN"/>
    <property type="match status" value="1"/>
</dbReference>
<protein>
    <submittedName>
        <fullName evidence="3">Serine protease inhibitor</fullName>
    </submittedName>
</protein>
<proteinExistence type="inferred from homology"/>
<keyword evidence="4" id="KW-1185">Reference proteome</keyword>
<dbReference type="SMART" id="SM00093">
    <property type="entry name" value="SERPIN"/>
    <property type="match status" value="1"/>
</dbReference>
<dbReference type="Gene3D" id="2.30.39.10">
    <property type="entry name" value="Alpha-1-antitrypsin, domain 1"/>
    <property type="match status" value="1"/>
</dbReference>
<dbReference type="InterPro" id="IPR023795">
    <property type="entry name" value="Serpin_CS"/>
</dbReference>
<evidence type="ECO:0000259" key="2">
    <source>
        <dbReference type="SMART" id="SM00093"/>
    </source>
</evidence>
<dbReference type="CDD" id="cd19586">
    <property type="entry name" value="serpin_mimivirus"/>
    <property type="match status" value="1"/>
</dbReference>
<dbReference type="InterPro" id="IPR042178">
    <property type="entry name" value="Serpin_sf_1"/>
</dbReference>
<dbReference type="KEGG" id="vg:80514238"/>
<evidence type="ECO:0000256" key="1">
    <source>
        <dbReference type="ARBA" id="ARBA00008009"/>
    </source>
</evidence>
<dbReference type="SUPFAM" id="SSF56574">
    <property type="entry name" value="Serpins"/>
    <property type="match status" value="1"/>
</dbReference>
<accession>A0A0G2Y3Q5</accession>
<evidence type="ECO:0000313" key="3">
    <source>
        <dbReference type="EMBL" id="AKI80440.1"/>
    </source>
</evidence>
<evidence type="ECO:0000313" key="4">
    <source>
        <dbReference type="Proteomes" id="UP000240461"/>
    </source>
</evidence>
<dbReference type="EMBL" id="KM982402">
    <property type="protein sequence ID" value="AKI80440.1"/>
    <property type="molecule type" value="Genomic_DNA"/>
</dbReference>
<keyword evidence="3" id="KW-0646">Protease inhibitor</keyword>
<dbReference type="Gene3D" id="3.30.497.10">
    <property type="entry name" value="Antithrombin, subunit I, domain 2"/>
    <property type="match status" value="1"/>
</dbReference>
<organism evidence="3 4">
    <name type="scientific">Acanthamoeba polyphaga mimivirus Kroon</name>
    <dbReference type="NCBI Taxonomy" id="3069720"/>
    <lineage>
        <taxon>Viruses</taxon>
        <taxon>Varidnaviria</taxon>
        <taxon>Bamfordvirae</taxon>
        <taxon>Nucleocytoviricota</taxon>
        <taxon>Megaviricetes</taxon>
        <taxon>Imitervirales</taxon>
        <taxon>Mimiviridae</taxon>
        <taxon>Megamimivirinae</taxon>
        <taxon>Mimivirus</taxon>
        <taxon>Mimivirus lagoaense</taxon>
    </lineage>
</organism>
<reference evidence="3 4" key="1">
    <citation type="submission" date="2014-10" db="EMBL/GenBank/DDBJ databases">
        <title>Pan-genome analysis of Brazilian lineage A amoebal mimiviruses.</title>
        <authorList>
            <person name="Assis F.L."/>
            <person name="Abrahao J.S."/>
            <person name="Kroon E.G."/>
            <person name="Dornas F.P."/>
            <person name="Andrade K.R."/>
            <person name="Borato P.V.M."/>
            <person name="Pilotto M.R."/>
            <person name="Benamar S."/>
            <person name="LaScola B."/>
            <person name="Colson P."/>
        </authorList>
    </citation>
    <scope>NUCLEOTIDE SEQUENCE [LARGE SCALE GENOMIC DNA]</scope>
    <source>
        <strain evidence="3 4">Kroon</strain>
    </source>
</reference>
<dbReference type="InterPro" id="IPR036186">
    <property type="entry name" value="Serpin_sf"/>
</dbReference>
<dbReference type="Pfam" id="PF00079">
    <property type="entry name" value="Serpin"/>
    <property type="match status" value="1"/>
</dbReference>